<keyword evidence="2" id="KW-1185">Reference proteome</keyword>
<comment type="caution">
    <text evidence="1">The sequence shown here is derived from an EMBL/GenBank/DDBJ whole genome shotgun (WGS) entry which is preliminary data.</text>
</comment>
<accession>A0ABR9VWR4</accession>
<proteinExistence type="predicted"/>
<reference evidence="1 2" key="1">
    <citation type="submission" date="2020-10" db="EMBL/GenBank/DDBJ databases">
        <authorList>
            <person name="Castelo-Branco R."/>
            <person name="Eusebio N."/>
            <person name="Adriana R."/>
            <person name="Vieira A."/>
            <person name="Brugerolle De Fraissinette N."/>
            <person name="Rezende De Castro R."/>
            <person name="Schneider M.P."/>
            <person name="Vasconcelos V."/>
            <person name="Leao P.N."/>
        </authorList>
    </citation>
    <scope>NUCLEOTIDE SEQUENCE [LARGE SCALE GENOMIC DNA]</scope>
    <source>
        <strain evidence="1 2">LEGE 00031</strain>
    </source>
</reference>
<name>A0ABR9VWR4_9SYNC</name>
<protein>
    <submittedName>
        <fullName evidence="1">Uncharacterized protein</fullName>
    </submittedName>
</protein>
<dbReference type="EMBL" id="JADEVV010000100">
    <property type="protein sequence ID" value="MBE9255797.1"/>
    <property type="molecule type" value="Genomic_DNA"/>
</dbReference>
<dbReference type="Proteomes" id="UP000658720">
    <property type="component" value="Unassembled WGS sequence"/>
</dbReference>
<organism evidence="1 2">
    <name type="scientific">Synechocystis salina LEGE 00031</name>
    <dbReference type="NCBI Taxonomy" id="1828736"/>
    <lineage>
        <taxon>Bacteria</taxon>
        <taxon>Bacillati</taxon>
        <taxon>Cyanobacteriota</taxon>
        <taxon>Cyanophyceae</taxon>
        <taxon>Synechococcales</taxon>
        <taxon>Merismopediaceae</taxon>
        <taxon>Synechocystis</taxon>
    </lineage>
</organism>
<evidence type="ECO:0000313" key="1">
    <source>
        <dbReference type="EMBL" id="MBE9255797.1"/>
    </source>
</evidence>
<gene>
    <name evidence="1" type="ORF">IQ217_18595</name>
</gene>
<evidence type="ECO:0000313" key="2">
    <source>
        <dbReference type="Proteomes" id="UP000658720"/>
    </source>
</evidence>
<dbReference type="RefSeq" id="WP_194021394.1">
    <property type="nucleotide sequence ID" value="NZ_JADEVV010000100.1"/>
</dbReference>
<sequence length="67" mass="7429">MSLLADYLNGVYTYPSDFALSDLFWANFGAIYGTEYDFAKAEAICTCWTSGNFGAIPPIEFINREVG</sequence>